<dbReference type="Proteomes" id="UP001285154">
    <property type="component" value="Unassembled WGS sequence"/>
</dbReference>
<feature type="transmembrane region" description="Helical" evidence="1">
    <location>
        <begin position="6"/>
        <end position="28"/>
    </location>
</feature>
<keyword evidence="1" id="KW-1133">Transmembrane helix</keyword>
<name>A0ABU5A950_9HYPH</name>
<feature type="transmembrane region" description="Helical" evidence="1">
    <location>
        <begin position="83"/>
        <end position="106"/>
    </location>
</feature>
<dbReference type="RefSeq" id="WP_320319273.1">
    <property type="nucleotide sequence ID" value="NZ_JAVIIR010000006.1"/>
</dbReference>
<evidence type="ECO:0008006" key="4">
    <source>
        <dbReference type="Google" id="ProtNLM"/>
    </source>
</evidence>
<proteinExistence type="predicted"/>
<keyword evidence="1" id="KW-0472">Membrane</keyword>
<sequence>MSGLETAVPLLIEALCGAGGAFATAWFWRMAALGWKSVAAAGVVGGLALTQLAGQIPALANFVGNVESAVDATARGVGSLTPGVLVGVGIAGLLGGILSVCIIGLIRSVGSGRR</sequence>
<keyword evidence="3" id="KW-1185">Reference proteome</keyword>
<organism evidence="2 3">
    <name type="scientific">Mesorhizobium vachelliae</name>
    <dbReference type="NCBI Taxonomy" id="3072309"/>
    <lineage>
        <taxon>Bacteria</taxon>
        <taxon>Pseudomonadati</taxon>
        <taxon>Pseudomonadota</taxon>
        <taxon>Alphaproteobacteria</taxon>
        <taxon>Hyphomicrobiales</taxon>
        <taxon>Phyllobacteriaceae</taxon>
        <taxon>Mesorhizobium</taxon>
    </lineage>
</organism>
<feature type="transmembrane region" description="Helical" evidence="1">
    <location>
        <begin position="40"/>
        <end position="63"/>
    </location>
</feature>
<keyword evidence="1" id="KW-0812">Transmembrane</keyword>
<gene>
    <name evidence="2" type="ORF">RFM42_19290</name>
</gene>
<accession>A0ABU5A950</accession>
<dbReference type="EMBL" id="JAVIIQ010000007">
    <property type="protein sequence ID" value="MDX8533142.1"/>
    <property type="molecule type" value="Genomic_DNA"/>
</dbReference>
<evidence type="ECO:0000256" key="1">
    <source>
        <dbReference type="SAM" id="Phobius"/>
    </source>
</evidence>
<evidence type="ECO:0000313" key="2">
    <source>
        <dbReference type="EMBL" id="MDX8533142.1"/>
    </source>
</evidence>
<evidence type="ECO:0000313" key="3">
    <source>
        <dbReference type="Proteomes" id="UP001285154"/>
    </source>
</evidence>
<reference evidence="2 3" key="1">
    <citation type="submission" date="2023-08" db="EMBL/GenBank/DDBJ databases">
        <title>Implementing the SeqCode for naming new Mesorhizobium species isolated from Vachellia karroo root nodules.</title>
        <authorList>
            <person name="Van Lill M."/>
        </authorList>
    </citation>
    <scope>NUCLEOTIDE SEQUENCE [LARGE SCALE GENOMIC DNA]</scope>
    <source>
        <strain evidence="2 3">VK25D</strain>
    </source>
</reference>
<protein>
    <recommendedName>
        <fullName evidence="4">DUF2523 domain-containing protein</fullName>
    </recommendedName>
</protein>
<comment type="caution">
    <text evidence="2">The sequence shown here is derived from an EMBL/GenBank/DDBJ whole genome shotgun (WGS) entry which is preliminary data.</text>
</comment>